<dbReference type="PANTHER" id="PTHR10545:SF29">
    <property type="entry name" value="GH14572P-RELATED"/>
    <property type="match status" value="1"/>
</dbReference>
<evidence type="ECO:0000259" key="3">
    <source>
        <dbReference type="PROSITE" id="PS51186"/>
    </source>
</evidence>
<dbReference type="EMBL" id="CP098740">
    <property type="protein sequence ID" value="UZK56118.1"/>
    <property type="molecule type" value="Genomic_DNA"/>
</dbReference>
<accession>A0ABY6PV44</accession>
<dbReference type="Pfam" id="PF00583">
    <property type="entry name" value="Acetyltransf_1"/>
    <property type="match status" value="1"/>
</dbReference>
<protein>
    <submittedName>
        <fullName evidence="4">GNAT family N-acetyltransferase</fullName>
    </submittedName>
</protein>
<keyword evidence="5" id="KW-1185">Reference proteome</keyword>
<evidence type="ECO:0000313" key="5">
    <source>
        <dbReference type="Proteomes" id="UP001164963"/>
    </source>
</evidence>
<dbReference type="InterPro" id="IPR016181">
    <property type="entry name" value="Acyl_CoA_acyltransferase"/>
</dbReference>
<dbReference type="InterPro" id="IPR051016">
    <property type="entry name" value="Diverse_Substrate_AcTransf"/>
</dbReference>
<gene>
    <name evidence="4" type="ORF">NEH16_20225</name>
</gene>
<evidence type="ECO:0000256" key="1">
    <source>
        <dbReference type="ARBA" id="ARBA00022679"/>
    </source>
</evidence>
<organism evidence="4 5">
    <name type="scientific">Streptomyces drozdowiczii</name>
    <dbReference type="NCBI Taxonomy" id="202862"/>
    <lineage>
        <taxon>Bacteria</taxon>
        <taxon>Bacillati</taxon>
        <taxon>Actinomycetota</taxon>
        <taxon>Actinomycetes</taxon>
        <taxon>Kitasatosporales</taxon>
        <taxon>Streptomycetaceae</taxon>
        <taxon>Streptomyces</taxon>
    </lineage>
</organism>
<dbReference type="CDD" id="cd04301">
    <property type="entry name" value="NAT_SF"/>
    <property type="match status" value="1"/>
</dbReference>
<name>A0ABY6PV44_9ACTN</name>
<dbReference type="RefSeq" id="WP_265544215.1">
    <property type="nucleotide sequence ID" value="NZ_CP098740.1"/>
</dbReference>
<dbReference type="Gene3D" id="3.40.630.30">
    <property type="match status" value="1"/>
</dbReference>
<dbReference type="PROSITE" id="PS51186">
    <property type="entry name" value="GNAT"/>
    <property type="match status" value="1"/>
</dbReference>
<keyword evidence="1" id="KW-0808">Transferase</keyword>
<dbReference type="InterPro" id="IPR000182">
    <property type="entry name" value="GNAT_dom"/>
</dbReference>
<dbReference type="SUPFAM" id="SSF55729">
    <property type="entry name" value="Acyl-CoA N-acyltransferases (Nat)"/>
    <property type="match status" value="1"/>
</dbReference>
<proteinExistence type="predicted"/>
<evidence type="ECO:0000313" key="4">
    <source>
        <dbReference type="EMBL" id="UZK56118.1"/>
    </source>
</evidence>
<sequence length="156" mass="16938">MPMTIRPARRDDIPSLAALIEEIERFYGATEIQPLTERHTQIEDSLFAPIPLAQALVADPGDGTLAGMAAYSFLWPATGTTHALFLKELYVREPWRGGGVGAHLMAELRVVASARPGCSRMEWMGDTDNAQALAFYGALGFEVVEGKVVHRVGVEG</sequence>
<feature type="domain" description="N-acetyltransferase" evidence="3">
    <location>
        <begin position="3"/>
        <end position="156"/>
    </location>
</feature>
<dbReference type="Proteomes" id="UP001164963">
    <property type="component" value="Chromosome"/>
</dbReference>
<keyword evidence="2" id="KW-0012">Acyltransferase</keyword>
<evidence type="ECO:0000256" key="2">
    <source>
        <dbReference type="ARBA" id="ARBA00023315"/>
    </source>
</evidence>
<dbReference type="PANTHER" id="PTHR10545">
    <property type="entry name" value="DIAMINE N-ACETYLTRANSFERASE"/>
    <property type="match status" value="1"/>
</dbReference>
<reference evidence="4" key="1">
    <citation type="journal article" date="2022" name="Front. Microbiol.">
        <title>Mirubactin C rescues the lethal effect of cell wall biosynthesis mutations in Bacillus subtilis.</title>
        <authorList>
            <person name="Kepplinger B."/>
            <person name="Wen X."/>
            <person name="Tyler A.R."/>
            <person name="Kim B.Y."/>
            <person name="Brown J."/>
            <person name="Banks P."/>
            <person name="Dashti Y."/>
            <person name="Mackenzie E.S."/>
            <person name="Wills C."/>
            <person name="Kawai Y."/>
            <person name="Waldron K.J."/>
            <person name="Allenby N.E.E."/>
            <person name="Wu L.J."/>
            <person name="Hall M.J."/>
            <person name="Errington J."/>
        </authorList>
    </citation>
    <scope>NUCLEOTIDE SEQUENCE</scope>
    <source>
        <strain evidence="4">MDA8-470</strain>
    </source>
</reference>